<evidence type="ECO:0000313" key="3">
    <source>
        <dbReference type="Proteomes" id="UP001314170"/>
    </source>
</evidence>
<keyword evidence="1" id="KW-0472">Membrane</keyword>
<protein>
    <submittedName>
        <fullName evidence="2">Uncharacterized protein</fullName>
    </submittedName>
</protein>
<dbReference type="Pfam" id="PF03140">
    <property type="entry name" value="DUF247"/>
    <property type="match status" value="1"/>
</dbReference>
<accession>A0AAV1RUU4</accession>
<keyword evidence="3" id="KW-1185">Reference proteome</keyword>
<organism evidence="2 3">
    <name type="scientific">Dovyalis caffra</name>
    <dbReference type="NCBI Taxonomy" id="77055"/>
    <lineage>
        <taxon>Eukaryota</taxon>
        <taxon>Viridiplantae</taxon>
        <taxon>Streptophyta</taxon>
        <taxon>Embryophyta</taxon>
        <taxon>Tracheophyta</taxon>
        <taxon>Spermatophyta</taxon>
        <taxon>Magnoliopsida</taxon>
        <taxon>eudicotyledons</taxon>
        <taxon>Gunneridae</taxon>
        <taxon>Pentapetalae</taxon>
        <taxon>rosids</taxon>
        <taxon>fabids</taxon>
        <taxon>Malpighiales</taxon>
        <taxon>Salicaceae</taxon>
        <taxon>Flacourtieae</taxon>
        <taxon>Dovyalis</taxon>
    </lineage>
</organism>
<dbReference type="PANTHER" id="PTHR31170">
    <property type="entry name" value="BNAC04G53230D PROTEIN"/>
    <property type="match status" value="1"/>
</dbReference>
<gene>
    <name evidence="2" type="ORF">DCAF_LOCUS15556</name>
</gene>
<proteinExistence type="predicted"/>
<evidence type="ECO:0000313" key="2">
    <source>
        <dbReference type="EMBL" id="CAK7340474.1"/>
    </source>
</evidence>
<dbReference type="Proteomes" id="UP001314170">
    <property type="component" value="Unassembled WGS sequence"/>
</dbReference>
<dbReference type="EMBL" id="CAWUPB010001160">
    <property type="protein sequence ID" value="CAK7340474.1"/>
    <property type="molecule type" value="Genomic_DNA"/>
</dbReference>
<keyword evidence="1" id="KW-1133">Transmembrane helix</keyword>
<feature type="transmembrane region" description="Helical" evidence="1">
    <location>
        <begin position="522"/>
        <end position="542"/>
    </location>
</feature>
<dbReference type="PANTHER" id="PTHR31170:SF9">
    <property type="entry name" value="PROTEIN, PUTATIVE (DUF247)-RELATED"/>
    <property type="match status" value="1"/>
</dbReference>
<dbReference type="AlphaFoldDB" id="A0AAV1RUU4"/>
<comment type="caution">
    <text evidence="2">The sequence shown here is derived from an EMBL/GenBank/DDBJ whole genome shotgun (WGS) entry which is preliminary data.</text>
</comment>
<name>A0AAV1RUU4_9ROSI</name>
<dbReference type="InterPro" id="IPR004158">
    <property type="entry name" value="DUF247_pln"/>
</dbReference>
<sequence length="543" mass="63673">MGEIRSPYFSNGGGYLGDDAETRSPYFSSGGDYIGDNAEIDSPYSSFGNQDYHGDNAGIQSSYFSVGDYHEEDAEIPSESFFHQDHNLENPYNAEQVIVQTTYNTAKLLQQKNVKELRIDMEDEMEKVHVEIPDYEICIYKVPNALRRSKEDIFTPRQISIGPIHHGMTNWKPMKEQKVIYFQAFCNRVAEKTKEQKEKFMDKLSNTIIENKENIKQCYEDGAHEFEEYKFLKIVLLDAVFILEYLLRNEDIKKYEDEGHEDIKKYKYDPILSKMRYSIRWDLMLLENQLPFFILENLYLHLIEDGGEEYYTPFRTLACAYFNRYIKSQYKPSDDEKILHFTGLVRSLLSFSHPYLRTLEPIDTFYSATQLKEATIKIKESRNQCLLDVKFTSTKGELSIPRLEIDSTTECIFRNLMAFERCHYAGEECYISHYIKLFETLIRKPKDADLLIKNKIIRTNKDGAGVENLLKKLSEGTFEDYSCYYDLYQQLDKYYQKSWMENSALFLRKTYFGNVWKSTATFIAAILLVLTIVQTICSILSLR</sequence>
<evidence type="ECO:0000256" key="1">
    <source>
        <dbReference type="SAM" id="Phobius"/>
    </source>
</evidence>
<keyword evidence="1" id="KW-0812">Transmembrane</keyword>
<reference evidence="2 3" key="1">
    <citation type="submission" date="2024-01" db="EMBL/GenBank/DDBJ databases">
        <authorList>
            <person name="Waweru B."/>
        </authorList>
    </citation>
    <scope>NUCLEOTIDE SEQUENCE [LARGE SCALE GENOMIC DNA]</scope>
</reference>